<evidence type="ECO:0000256" key="6">
    <source>
        <dbReference type="ARBA" id="ARBA00038076"/>
    </source>
</evidence>
<evidence type="ECO:0000256" key="2">
    <source>
        <dbReference type="ARBA" id="ARBA00022475"/>
    </source>
</evidence>
<feature type="domain" description="ABC3 transporter permease C-terminal" evidence="9">
    <location>
        <begin position="288"/>
        <end position="406"/>
    </location>
</feature>
<keyword evidence="2" id="KW-1003">Cell membrane</keyword>
<evidence type="ECO:0000256" key="7">
    <source>
        <dbReference type="SAM" id="MobiDB-lite"/>
    </source>
</evidence>
<feature type="compositionally biased region" description="Gly residues" evidence="7">
    <location>
        <begin position="591"/>
        <end position="609"/>
    </location>
</feature>
<dbReference type="EMBL" id="JAKRCV010000054">
    <property type="protein sequence ID" value="MCG7323010.1"/>
    <property type="molecule type" value="Genomic_DNA"/>
</dbReference>
<feature type="region of interest" description="Disordered" evidence="7">
    <location>
        <begin position="580"/>
        <end position="615"/>
    </location>
</feature>
<feature type="transmembrane region" description="Helical" evidence="8">
    <location>
        <begin position="424"/>
        <end position="446"/>
    </location>
</feature>
<evidence type="ECO:0000256" key="8">
    <source>
        <dbReference type="SAM" id="Phobius"/>
    </source>
</evidence>
<keyword evidence="4 8" id="KW-1133">Transmembrane helix</keyword>
<name>A0ABS9Q568_9MICO</name>
<feature type="transmembrane region" description="Helical" evidence="8">
    <location>
        <begin position="21"/>
        <end position="42"/>
    </location>
</feature>
<feature type="transmembrane region" description="Helical" evidence="8">
    <location>
        <begin position="795"/>
        <end position="822"/>
    </location>
</feature>
<sequence length="871" mass="88059">MIAVRTSISLAASMIHGQARRFVSVLVAITMGIAFVAATFMVGDTFRESLARDAAGSVGRASVVVTTPDGSLGVGGAPRGGPAVIPPGLAAQVTRAHPGASVRTVAGGAVQQDLGGREASLVLRSVPQLSGTTTLTAGRLPARRGEIAVVDWVASARKLAVGSTTRLLQRGTSPGTGTEQRPQEARPAEATVVGIVKPGRDVVQGQGMPVAFAQDQDIWAWTGTTGYRELDLTQAPGGAAVDDEQLRASVAGLPAAKGLTVHTGQQEKDHRVTQMVQGVTQLTAMLLVFALIAVFVSALVIANTFAILVAQRTRQLALLRCIGAERRQVRGSVVAEALLVGVLGSVAGLALGAGLAATLVQLSHGTDMDLGSLVVTPLAVLAPLATGILVTLVASLAPARAATRVKPLAALRPETATRVRRVRALRVGVGSVLAAGGFGLLVHGALQHQLVTGIPGGLLSFLGVLMVAPVVVPGLARAVGALPARLGGVPGSLAVDNAGRNPARAAATASALLVGVTLITMMSVGSATGVRSATDALDKQTPVDALVQAPQGLAQRDLDTLRRSSVVGAATLVVDAPATLTHGGRPVHVGQSGGQSGGQSDGQAGGSSGGQTTVTGADDAAVQVSRRPQLFAGLDDHTVLLPASSGLRTGDTVTLAHGATRLDLRADVSADHADAPVVTAATVRRLDPQAKGSAWIRFAEVKDAATASEQLAQDAVAIQGAQVQGVATQRAEMERIMDVVLLVVTGLLGIAVLIALVGIGNTLGLSVLERTQESGLLRALGLTRRQLRSTLGLEALTLAGVGTIVGLALGVAYGLGGAYALFGSEMTITTEIPWARLGLVAAVALAAGWLASVIPARRAARVSPSAALATD</sequence>
<feature type="transmembrane region" description="Helical" evidence="8">
    <location>
        <begin position="284"/>
        <end position="310"/>
    </location>
</feature>
<dbReference type="RefSeq" id="WP_239265492.1">
    <property type="nucleotide sequence ID" value="NZ_JAKRCV010000054.1"/>
</dbReference>
<feature type="compositionally biased region" description="Polar residues" evidence="7">
    <location>
        <begin position="166"/>
        <end position="180"/>
    </location>
</feature>
<feature type="transmembrane region" description="Helical" evidence="8">
    <location>
        <begin position="834"/>
        <end position="854"/>
    </location>
</feature>
<comment type="similarity">
    <text evidence="6">Belongs to the ABC-4 integral membrane protein family.</text>
</comment>
<keyword evidence="11" id="KW-1185">Reference proteome</keyword>
<feature type="region of interest" description="Disordered" evidence="7">
    <location>
        <begin position="166"/>
        <end position="186"/>
    </location>
</feature>
<dbReference type="InterPro" id="IPR003838">
    <property type="entry name" value="ABC3_permease_C"/>
</dbReference>
<dbReference type="InterPro" id="IPR050250">
    <property type="entry name" value="Macrolide_Exporter_MacB"/>
</dbReference>
<organism evidence="10 11">
    <name type="scientific">Arsenicicoccus bolidensis</name>
    <dbReference type="NCBI Taxonomy" id="229480"/>
    <lineage>
        <taxon>Bacteria</taxon>
        <taxon>Bacillati</taxon>
        <taxon>Actinomycetota</taxon>
        <taxon>Actinomycetes</taxon>
        <taxon>Micrococcales</taxon>
        <taxon>Intrasporangiaceae</taxon>
        <taxon>Arsenicicoccus</taxon>
    </lineage>
</organism>
<evidence type="ECO:0000259" key="9">
    <source>
        <dbReference type="Pfam" id="PF02687"/>
    </source>
</evidence>
<proteinExistence type="inferred from homology"/>
<evidence type="ECO:0000256" key="1">
    <source>
        <dbReference type="ARBA" id="ARBA00004651"/>
    </source>
</evidence>
<keyword evidence="3 8" id="KW-0812">Transmembrane</keyword>
<protein>
    <submittedName>
        <fullName evidence="10">ABC transporter permease</fullName>
    </submittedName>
</protein>
<feature type="transmembrane region" description="Helical" evidence="8">
    <location>
        <begin position="337"/>
        <end position="360"/>
    </location>
</feature>
<keyword evidence="5 8" id="KW-0472">Membrane</keyword>
<evidence type="ECO:0000256" key="3">
    <source>
        <dbReference type="ARBA" id="ARBA00022692"/>
    </source>
</evidence>
<feature type="transmembrane region" description="Helical" evidence="8">
    <location>
        <begin position="739"/>
        <end position="759"/>
    </location>
</feature>
<feature type="domain" description="ABC3 transporter permease C-terminal" evidence="9">
    <location>
        <begin position="747"/>
        <end position="864"/>
    </location>
</feature>
<gene>
    <name evidence="10" type="ORF">MHL29_14085</name>
</gene>
<reference evidence="10 11" key="1">
    <citation type="submission" date="2022-02" db="EMBL/GenBank/DDBJ databases">
        <title>Uncovering new skin microbiome diversity through culturing and metagenomics.</title>
        <authorList>
            <person name="Conlan S."/>
            <person name="Deming C."/>
            <person name="Nisc Comparative Sequencing Program N."/>
            <person name="Segre J.A."/>
        </authorList>
    </citation>
    <scope>NUCLEOTIDE SEQUENCE [LARGE SCALE GENOMIC DNA]</scope>
    <source>
        <strain evidence="10 11">ACRQZ</strain>
    </source>
</reference>
<comment type="subcellular location">
    <subcellularLocation>
        <location evidence="1">Cell membrane</location>
        <topology evidence="1">Multi-pass membrane protein</topology>
    </subcellularLocation>
</comment>
<dbReference type="PANTHER" id="PTHR30572">
    <property type="entry name" value="MEMBRANE COMPONENT OF TRANSPORTER-RELATED"/>
    <property type="match status" value="1"/>
</dbReference>
<feature type="transmembrane region" description="Helical" evidence="8">
    <location>
        <begin position="458"/>
        <end position="476"/>
    </location>
</feature>
<evidence type="ECO:0000256" key="5">
    <source>
        <dbReference type="ARBA" id="ARBA00023136"/>
    </source>
</evidence>
<dbReference type="PANTHER" id="PTHR30572:SF4">
    <property type="entry name" value="ABC TRANSPORTER PERMEASE YTRF"/>
    <property type="match status" value="1"/>
</dbReference>
<evidence type="ECO:0000256" key="4">
    <source>
        <dbReference type="ARBA" id="ARBA00022989"/>
    </source>
</evidence>
<feature type="transmembrane region" description="Helical" evidence="8">
    <location>
        <begin position="380"/>
        <end position="403"/>
    </location>
</feature>
<accession>A0ABS9Q568</accession>
<evidence type="ECO:0000313" key="10">
    <source>
        <dbReference type="EMBL" id="MCG7323010.1"/>
    </source>
</evidence>
<evidence type="ECO:0000313" key="11">
    <source>
        <dbReference type="Proteomes" id="UP001521931"/>
    </source>
</evidence>
<dbReference type="Proteomes" id="UP001521931">
    <property type="component" value="Unassembled WGS sequence"/>
</dbReference>
<comment type="caution">
    <text evidence="10">The sequence shown here is derived from an EMBL/GenBank/DDBJ whole genome shotgun (WGS) entry which is preliminary data.</text>
</comment>
<dbReference type="Pfam" id="PF02687">
    <property type="entry name" value="FtsX"/>
    <property type="match status" value="2"/>
</dbReference>